<keyword evidence="1" id="KW-0472">Membrane</keyword>
<protein>
    <submittedName>
        <fullName evidence="3">Spore maturation protein B</fullName>
    </submittedName>
</protein>
<gene>
    <name evidence="3" type="ORF">EDD59_11666</name>
</gene>
<feature type="transmembrane region" description="Helical" evidence="1">
    <location>
        <begin position="45"/>
        <end position="68"/>
    </location>
</feature>
<comment type="caution">
    <text evidence="3">The sequence shown here is derived from an EMBL/GenBank/DDBJ whole genome shotgun (WGS) entry which is preliminary data.</text>
</comment>
<dbReference type="PANTHER" id="PTHR35793:SF2">
    <property type="entry name" value="INNER MEMBRANE PROTEIN YJIG"/>
    <property type="match status" value="1"/>
</dbReference>
<feature type="domain" description="Nucleoside transporter/FeoB GTPase Gate" evidence="2">
    <location>
        <begin position="45"/>
        <end position="146"/>
    </location>
</feature>
<keyword evidence="1" id="KW-1133">Transmembrane helix</keyword>
<feature type="transmembrane region" description="Helical" evidence="1">
    <location>
        <begin position="152"/>
        <end position="171"/>
    </location>
</feature>
<dbReference type="OrthoDB" id="9805623at2"/>
<dbReference type="RefSeq" id="WP_132382089.1">
    <property type="nucleotide sequence ID" value="NZ_SLZZ01000016.1"/>
</dbReference>
<dbReference type="EMBL" id="SLZZ01000016">
    <property type="protein sequence ID" value="TCS77583.1"/>
    <property type="molecule type" value="Genomic_DNA"/>
</dbReference>
<evidence type="ECO:0000259" key="2">
    <source>
        <dbReference type="Pfam" id="PF07670"/>
    </source>
</evidence>
<keyword evidence="4" id="KW-1185">Reference proteome</keyword>
<evidence type="ECO:0000256" key="1">
    <source>
        <dbReference type="SAM" id="Phobius"/>
    </source>
</evidence>
<accession>A0A4R3K4C8</accession>
<dbReference type="InterPro" id="IPR052549">
    <property type="entry name" value="SpmB"/>
</dbReference>
<name>A0A4R3K4C8_9FIRM</name>
<dbReference type="AlphaFoldDB" id="A0A4R3K4C8"/>
<dbReference type="Pfam" id="PF07670">
    <property type="entry name" value="Gate"/>
    <property type="match status" value="1"/>
</dbReference>
<feature type="transmembrane region" description="Helical" evidence="1">
    <location>
        <begin position="119"/>
        <end position="140"/>
    </location>
</feature>
<evidence type="ECO:0000313" key="3">
    <source>
        <dbReference type="EMBL" id="TCS77583.1"/>
    </source>
</evidence>
<dbReference type="InterPro" id="IPR011642">
    <property type="entry name" value="Gate_dom"/>
</dbReference>
<proteinExistence type="predicted"/>
<organism evidence="3 4">
    <name type="scientific">Muricomes intestini</name>
    <dbReference type="NCBI Taxonomy" id="1796634"/>
    <lineage>
        <taxon>Bacteria</taxon>
        <taxon>Bacillati</taxon>
        <taxon>Bacillota</taxon>
        <taxon>Clostridia</taxon>
        <taxon>Lachnospirales</taxon>
        <taxon>Lachnospiraceae</taxon>
        <taxon>Muricomes</taxon>
    </lineage>
</organism>
<reference evidence="3 4" key="1">
    <citation type="submission" date="2019-03" db="EMBL/GenBank/DDBJ databases">
        <title>Genomic Encyclopedia of Type Strains, Phase IV (KMG-IV): sequencing the most valuable type-strain genomes for metagenomic binning, comparative biology and taxonomic classification.</title>
        <authorList>
            <person name="Goeker M."/>
        </authorList>
    </citation>
    <scope>NUCLEOTIDE SEQUENCE [LARGE SCALE GENOMIC DNA]</scope>
    <source>
        <strain evidence="3 4">DSM 29489</strain>
    </source>
</reference>
<dbReference type="PANTHER" id="PTHR35793">
    <property type="entry name" value="INNER MEMBRANE PROTEIN YJIG"/>
    <property type="match status" value="1"/>
</dbReference>
<keyword evidence="1" id="KW-0812">Transmembrane</keyword>
<feature type="transmembrane region" description="Helical" evidence="1">
    <location>
        <begin position="6"/>
        <end position="25"/>
    </location>
</feature>
<evidence type="ECO:0000313" key="4">
    <source>
        <dbReference type="Proteomes" id="UP000295726"/>
    </source>
</evidence>
<dbReference type="GO" id="GO:0005886">
    <property type="term" value="C:plasma membrane"/>
    <property type="evidence" value="ECO:0007669"/>
    <property type="project" value="TreeGrafter"/>
</dbReference>
<sequence length="176" mass="19021">MQFFLYITDFIVPFIILAIVTYGVLKGTNVYDNFIKGAKSGFFTVIKIMPTLIGLMVAVGILRASGFLDFLSSVIGHFTASIGFPGELVPLTIVKMFSSSAATGLLLDIFKEHGTDSQLGLISSISMACTETIFYTMSVYLMTAKIKKSRYILPGALLATFTGLAASVILADMMLK</sequence>
<dbReference type="Proteomes" id="UP000295726">
    <property type="component" value="Unassembled WGS sequence"/>
</dbReference>